<organism evidence="3 4">
    <name type="scientific">Halorientalis persicus</name>
    <dbReference type="NCBI Taxonomy" id="1367881"/>
    <lineage>
        <taxon>Archaea</taxon>
        <taxon>Methanobacteriati</taxon>
        <taxon>Methanobacteriota</taxon>
        <taxon>Stenosarchaea group</taxon>
        <taxon>Halobacteria</taxon>
        <taxon>Halobacteriales</taxon>
        <taxon>Haloarculaceae</taxon>
        <taxon>Halorientalis</taxon>
    </lineage>
</organism>
<feature type="domain" description="DUF7975" evidence="2">
    <location>
        <begin position="1"/>
        <end position="143"/>
    </location>
</feature>
<evidence type="ECO:0000259" key="2">
    <source>
        <dbReference type="Pfam" id="PF25930"/>
    </source>
</evidence>
<proteinExistence type="predicted"/>
<name>A0A1H8SUL3_9EURY</name>
<protein>
    <recommendedName>
        <fullName evidence="2">DUF7975 domain-containing protein</fullName>
    </recommendedName>
</protein>
<dbReference type="Proteomes" id="UP000198775">
    <property type="component" value="Unassembled WGS sequence"/>
</dbReference>
<dbReference type="InterPro" id="IPR058281">
    <property type="entry name" value="DUF7975"/>
</dbReference>
<dbReference type="EMBL" id="FOCX01000020">
    <property type="protein sequence ID" value="SEO82277.1"/>
    <property type="molecule type" value="Genomic_DNA"/>
</dbReference>
<evidence type="ECO:0000313" key="4">
    <source>
        <dbReference type="Proteomes" id="UP000198775"/>
    </source>
</evidence>
<sequence length="143" mass="16237">MTRFDADTPTDRRDLFADAVAAHRERDSPFITIEPEPTPAEKAAADDPDLPEDAPEQTIPWIQLADETVNLDCTDAELDRLKDLLEEYPDFRIDELTSPEDAHGTNVRITARADPDRLGAFFDRVFQSVYGRDDGYRAWVVEI</sequence>
<dbReference type="Pfam" id="PF25930">
    <property type="entry name" value="DUF7975"/>
    <property type="match status" value="1"/>
</dbReference>
<evidence type="ECO:0000313" key="3">
    <source>
        <dbReference type="EMBL" id="SEO82277.1"/>
    </source>
</evidence>
<dbReference type="OrthoDB" id="193911at2157"/>
<reference evidence="4" key="1">
    <citation type="submission" date="2016-10" db="EMBL/GenBank/DDBJ databases">
        <authorList>
            <person name="Varghese N."/>
            <person name="Submissions S."/>
        </authorList>
    </citation>
    <scope>NUCLEOTIDE SEQUENCE [LARGE SCALE GENOMIC DNA]</scope>
    <source>
        <strain evidence="4">IBRC-M 10043</strain>
    </source>
</reference>
<evidence type="ECO:0000256" key="1">
    <source>
        <dbReference type="SAM" id="MobiDB-lite"/>
    </source>
</evidence>
<dbReference type="AlphaFoldDB" id="A0A1H8SUL3"/>
<gene>
    <name evidence="3" type="ORF">SAMN05216388_102041</name>
</gene>
<keyword evidence="4" id="KW-1185">Reference proteome</keyword>
<feature type="region of interest" description="Disordered" evidence="1">
    <location>
        <begin position="26"/>
        <end position="55"/>
    </location>
</feature>
<accession>A0A1H8SUL3</accession>
<feature type="compositionally biased region" description="Acidic residues" evidence="1">
    <location>
        <begin position="46"/>
        <end position="55"/>
    </location>
</feature>
<dbReference type="RefSeq" id="WP_092662559.1">
    <property type="nucleotide sequence ID" value="NZ_FOCX01000020.1"/>
</dbReference>